<dbReference type="Gene3D" id="3.30.360.10">
    <property type="entry name" value="Dihydrodipicolinate Reductase, domain 2"/>
    <property type="match status" value="1"/>
</dbReference>
<dbReference type="SUPFAM" id="SSF51735">
    <property type="entry name" value="NAD(P)-binding Rossmann-fold domains"/>
    <property type="match status" value="1"/>
</dbReference>
<organism evidence="3 4">
    <name type="scientific">Paraflavisolibacter caeni</name>
    <dbReference type="NCBI Taxonomy" id="2982496"/>
    <lineage>
        <taxon>Bacteria</taxon>
        <taxon>Pseudomonadati</taxon>
        <taxon>Bacteroidota</taxon>
        <taxon>Chitinophagia</taxon>
        <taxon>Chitinophagales</taxon>
        <taxon>Chitinophagaceae</taxon>
        <taxon>Paraflavisolibacter</taxon>
    </lineage>
</organism>
<dbReference type="GO" id="GO:0000166">
    <property type="term" value="F:nucleotide binding"/>
    <property type="evidence" value="ECO:0007669"/>
    <property type="project" value="InterPro"/>
</dbReference>
<feature type="domain" description="Gfo/Idh/MocA-like oxidoreductase N-terminal" evidence="1">
    <location>
        <begin position="3"/>
        <end position="119"/>
    </location>
</feature>
<dbReference type="Pfam" id="PF02894">
    <property type="entry name" value="GFO_IDH_MocA_C"/>
    <property type="match status" value="1"/>
</dbReference>
<dbReference type="InterPro" id="IPR004104">
    <property type="entry name" value="Gfo/Idh/MocA-like_OxRdtase_C"/>
</dbReference>
<name>A0A9X2XPV4_9BACT</name>
<dbReference type="RefSeq" id="WP_279299346.1">
    <property type="nucleotide sequence ID" value="NZ_JAOTIF010000025.1"/>
</dbReference>
<reference evidence="3" key="1">
    <citation type="submission" date="2022-09" db="EMBL/GenBank/DDBJ databases">
        <authorList>
            <person name="Yuan C."/>
            <person name="Ke Z."/>
        </authorList>
    </citation>
    <scope>NUCLEOTIDE SEQUENCE</scope>
    <source>
        <strain evidence="3">LB-8</strain>
    </source>
</reference>
<sequence length="371" mass="42052">MQRLGILGLGEGRSTMSAALQSKKWELKKICDVKAELCHQRAKEFDFHQYTNSYQELLDDPEIDVIAIYTPDHLHAEHVKLALQHGKHVVCTKPFIDDLSKAAELLRLSEQTGKKVFIGQSSRFFEPAKRQRADFEAGIIGDLITIEAYYHADHRWFLEKGWALQESFKWLYGGLSHPADFIRWYLPNIEEVMGYGMISSNGKNAGLKNEDTMHFIFKATDGRIARVSGAYTGPTQPAARDSGMSTILRCTEGASQADYHELRYSVTTNTGEEKIIHWGDAYLKHYFRFEGQSHHAGEYQNYLEYFADSIEQGFTAYPDIKEGIGTVALLQAMDKSLSTGMPVKIVDVLKEHGLEELIYSNERSLAGVNER</sequence>
<dbReference type="EMBL" id="JAOTIF010000025">
    <property type="protein sequence ID" value="MCU7551909.1"/>
    <property type="molecule type" value="Genomic_DNA"/>
</dbReference>
<evidence type="ECO:0000259" key="1">
    <source>
        <dbReference type="Pfam" id="PF01408"/>
    </source>
</evidence>
<dbReference type="AlphaFoldDB" id="A0A9X2XPV4"/>
<dbReference type="Proteomes" id="UP001155483">
    <property type="component" value="Unassembled WGS sequence"/>
</dbReference>
<dbReference type="InterPro" id="IPR000683">
    <property type="entry name" value="Gfo/Idh/MocA-like_OxRdtase_N"/>
</dbReference>
<dbReference type="PANTHER" id="PTHR43708:SF8">
    <property type="entry name" value="OXIDOREDUCTASE"/>
    <property type="match status" value="1"/>
</dbReference>
<keyword evidence="4" id="KW-1185">Reference proteome</keyword>
<reference evidence="3" key="2">
    <citation type="submission" date="2023-04" db="EMBL/GenBank/DDBJ databases">
        <title>Paracnuella aquatica gen. nov., sp. nov., a member of the family Chitinophagaceae isolated from a hot spring.</title>
        <authorList>
            <person name="Wang C."/>
        </authorList>
    </citation>
    <scope>NUCLEOTIDE SEQUENCE</scope>
    <source>
        <strain evidence="3">LB-8</strain>
    </source>
</reference>
<accession>A0A9X2XPV4</accession>
<dbReference type="SUPFAM" id="SSF55347">
    <property type="entry name" value="Glyceraldehyde-3-phosphate dehydrogenase-like, C-terminal domain"/>
    <property type="match status" value="1"/>
</dbReference>
<evidence type="ECO:0000259" key="2">
    <source>
        <dbReference type="Pfam" id="PF02894"/>
    </source>
</evidence>
<evidence type="ECO:0000313" key="3">
    <source>
        <dbReference type="EMBL" id="MCU7551909.1"/>
    </source>
</evidence>
<dbReference type="Gene3D" id="3.40.50.720">
    <property type="entry name" value="NAD(P)-binding Rossmann-like Domain"/>
    <property type="match status" value="1"/>
</dbReference>
<protein>
    <submittedName>
        <fullName evidence="3">Gfo/Idh/MocA family oxidoreductase</fullName>
    </submittedName>
</protein>
<dbReference type="InterPro" id="IPR036291">
    <property type="entry name" value="NAD(P)-bd_dom_sf"/>
</dbReference>
<dbReference type="PANTHER" id="PTHR43708">
    <property type="entry name" value="CONSERVED EXPRESSED OXIDOREDUCTASE (EUROFUNG)"/>
    <property type="match status" value="1"/>
</dbReference>
<comment type="caution">
    <text evidence="3">The sequence shown here is derived from an EMBL/GenBank/DDBJ whole genome shotgun (WGS) entry which is preliminary data.</text>
</comment>
<proteinExistence type="predicted"/>
<feature type="domain" description="Gfo/Idh/MocA-like oxidoreductase C-terminal" evidence="2">
    <location>
        <begin position="165"/>
        <end position="345"/>
    </location>
</feature>
<gene>
    <name evidence="3" type="ORF">OCK74_22505</name>
</gene>
<evidence type="ECO:0000313" key="4">
    <source>
        <dbReference type="Proteomes" id="UP001155483"/>
    </source>
</evidence>
<dbReference type="InterPro" id="IPR051317">
    <property type="entry name" value="Gfo/Idh/MocA_oxidoreduct"/>
</dbReference>
<dbReference type="Pfam" id="PF01408">
    <property type="entry name" value="GFO_IDH_MocA"/>
    <property type="match status" value="1"/>
</dbReference>